<evidence type="ECO:0000256" key="1">
    <source>
        <dbReference type="ARBA" id="ARBA00007118"/>
    </source>
</evidence>
<keyword evidence="4 7" id="KW-0521">NADP</keyword>
<keyword evidence="2 7" id="KW-0285">Flavoprotein</keyword>
<dbReference type="AlphaFoldDB" id="A0A937LE34"/>
<reference evidence="11" key="1">
    <citation type="submission" date="2020-10" db="EMBL/GenBank/DDBJ databases">
        <title>Microbiome of the Black Sea water column analyzed by genome centric metagenomics.</title>
        <authorList>
            <person name="Cabello-Yeves P.J."/>
            <person name="Callieri C."/>
            <person name="Picazo A."/>
            <person name="Mehrshad M."/>
            <person name="Haro-Moreno J.M."/>
            <person name="Roda-Garcia J."/>
            <person name="Dzembekova N."/>
            <person name="Slabakova V."/>
            <person name="Slabakova N."/>
            <person name="Moncheva S."/>
            <person name="Rodriguez-Valera F."/>
        </authorList>
    </citation>
    <scope>NUCLEOTIDE SEQUENCE</scope>
    <source>
        <strain evidence="11">BS307-5m-G49</strain>
    </source>
</reference>
<dbReference type="Pfam" id="PF00881">
    <property type="entry name" value="Nitroreductase"/>
    <property type="match status" value="1"/>
</dbReference>
<organism evidence="11 12">
    <name type="scientific">SAR86 cluster bacterium</name>
    <dbReference type="NCBI Taxonomy" id="2030880"/>
    <lineage>
        <taxon>Bacteria</taxon>
        <taxon>Pseudomonadati</taxon>
        <taxon>Pseudomonadota</taxon>
        <taxon>Gammaproteobacteria</taxon>
        <taxon>SAR86 cluster</taxon>
    </lineage>
</organism>
<dbReference type="EMBL" id="JADHQC010000002">
    <property type="protein sequence ID" value="MBL6811412.1"/>
    <property type="molecule type" value="Genomic_DNA"/>
</dbReference>
<dbReference type="GO" id="GO:0016491">
    <property type="term" value="F:oxidoreductase activity"/>
    <property type="evidence" value="ECO:0007669"/>
    <property type="project" value="UniProtKB-UniRule"/>
</dbReference>
<accession>A0A937LE34</accession>
<evidence type="ECO:0000313" key="12">
    <source>
        <dbReference type="Proteomes" id="UP000744438"/>
    </source>
</evidence>
<evidence type="ECO:0000256" key="7">
    <source>
        <dbReference type="PIRNR" id="PIRNR000232"/>
    </source>
</evidence>
<dbReference type="SUPFAM" id="SSF55469">
    <property type="entry name" value="FMN-dependent nitroreductase-like"/>
    <property type="match status" value="1"/>
</dbReference>
<evidence type="ECO:0000256" key="2">
    <source>
        <dbReference type="ARBA" id="ARBA00022630"/>
    </source>
</evidence>
<name>A0A937LE34_9GAMM</name>
<keyword evidence="3 7" id="KW-0288">FMN</keyword>
<dbReference type="InterPro" id="IPR029479">
    <property type="entry name" value="Nitroreductase"/>
</dbReference>
<sequence>MNEALSNILNRNSPRELSEPHPSEKEMELIYQAALRAPDHAWQRPSRFIQVTGKGLEKLSSIFVDFAKDNIEDVTDETLQKYREAPFRAPMIVILISEIKTHPKVPEIEQMLSTAAAAENILLALNALNYAGMWRTGVFALNEKISKYLELQANQKVIGYLYVGTASGKQKKIPEMDTSEFVTQWI</sequence>
<feature type="domain" description="Nitroreductase" evidence="10">
    <location>
        <begin position="8"/>
        <end position="164"/>
    </location>
</feature>
<dbReference type="EC" id="1.-.-.-" evidence="7"/>
<feature type="binding site" evidence="8">
    <location>
        <position position="36"/>
    </location>
    <ligand>
        <name>FMN</name>
        <dbReference type="ChEBI" id="CHEBI:58210"/>
        <note>ligand shared between dimeric partners</note>
    </ligand>
</feature>
<protein>
    <recommendedName>
        <fullName evidence="7">Putative NAD(P)H nitroreductase</fullName>
        <ecNumber evidence="7">1.-.-.-</ecNumber>
    </recommendedName>
</protein>
<dbReference type="InterPro" id="IPR026021">
    <property type="entry name" value="YdjA-like"/>
</dbReference>
<feature type="binding site" evidence="8">
    <location>
        <position position="40"/>
    </location>
    <ligand>
        <name>FMN</name>
        <dbReference type="ChEBI" id="CHEBI:58210"/>
        <note>ligand shared between dimeric partners</note>
    </ligand>
</feature>
<evidence type="ECO:0000256" key="8">
    <source>
        <dbReference type="PIRSR" id="PIRSR000232-1"/>
    </source>
</evidence>
<evidence type="ECO:0000313" key="11">
    <source>
        <dbReference type="EMBL" id="MBL6811412.1"/>
    </source>
</evidence>
<evidence type="ECO:0000256" key="4">
    <source>
        <dbReference type="ARBA" id="ARBA00022857"/>
    </source>
</evidence>
<feature type="region of interest" description="Disordered" evidence="9">
    <location>
        <begin position="1"/>
        <end position="23"/>
    </location>
</feature>
<evidence type="ECO:0000256" key="9">
    <source>
        <dbReference type="SAM" id="MobiDB-lite"/>
    </source>
</evidence>
<gene>
    <name evidence="11" type="ORF">ISQ63_00855</name>
</gene>
<feature type="binding site" description="in other chain" evidence="8">
    <location>
        <begin position="11"/>
        <end position="13"/>
    </location>
    <ligand>
        <name>FMN</name>
        <dbReference type="ChEBI" id="CHEBI:58210"/>
        <note>ligand shared between dimeric partners</note>
    </ligand>
</feature>
<dbReference type="Proteomes" id="UP000744438">
    <property type="component" value="Unassembled WGS sequence"/>
</dbReference>
<keyword evidence="6 7" id="KW-0520">NAD</keyword>
<keyword evidence="5 7" id="KW-0560">Oxidoreductase</keyword>
<dbReference type="PANTHER" id="PTHR43821">
    <property type="entry name" value="NAD(P)H NITROREDUCTASE YDJA-RELATED"/>
    <property type="match status" value="1"/>
</dbReference>
<dbReference type="InterPro" id="IPR000415">
    <property type="entry name" value="Nitroreductase-like"/>
</dbReference>
<evidence type="ECO:0000259" key="10">
    <source>
        <dbReference type="Pfam" id="PF00881"/>
    </source>
</evidence>
<evidence type="ECO:0000256" key="3">
    <source>
        <dbReference type="ARBA" id="ARBA00022643"/>
    </source>
</evidence>
<comment type="similarity">
    <text evidence="1 7">Belongs to the nitroreductase family.</text>
</comment>
<feature type="compositionally biased region" description="Polar residues" evidence="9">
    <location>
        <begin position="1"/>
        <end position="12"/>
    </location>
</feature>
<evidence type="ECO:0000256" key="5">
    <source>
        <dbReference type="ARBA" id="ARBA00023002"/>
    </source>
</evidence>
<dbReference type="InterPro" id="IPR052530">
    <property type="entry name" value="NAD(P)H_nitroreductase"/>
</dbReference>
<dbReference type="PIRSF" id="PIRSF000232">
    <property type="entry name" value="YdjA"/>
    <property type="match status" value="1"/>
</dbReference>
<comment type="cofactor">
    <cofactor evidence="8">
        <name>FMN</name>
        <dbReference type="ChEBI" id="CHEBI:58210"/>
    </cofactor>
    <text evidence="8">Binds 1 FMN per subunit.</text>
</comment>
<dbReference type="Gene3D" id="3.40.109.10">
    <property type="entry name" value="NADH Oxidase"/>
    <property type="match status" value="1"/>
</dbReference>
<dbReference type="CDD" id="cd02135">
    <property type="entry name" value="YdjA-like"/>
    <property type="match status" value="1"/>
</dbReference>
<feature type="binding site" description="in other chain" evidence="8">
    <location>
        <begin position="134"/>
        <end position="136"/>
    </location>
    <ligand>
        <name>FMN</name>
        <dbReference type="ChEBI" id="CHEBI:58210"/>
        <note>ligand shared between dimeric partners</note>
    </ligand>
</feature>
<proteinExistence type="inferred from homology"/>
<evidence type="ECO:0000256" key="6">
    <source>
        <dbReference type="ARBA" id="ARBA00023027"/>
    </source>
</evidence>
<dbReference type="PANTHER" id="PTHR43821:SF1">
    <property type="entry name" value="NAD(P)H NITROREDUCTASE YDJA-RELATED"/>
    <property type="match status" value="1"/>
</dbReference>
<feature type="compositionally biased region" description="Basic and acidic residues" evidence="9">
    <location>
        <begin position="13"/>
        <end position="23"/>
    </location>
</feature>
<comment type="caution">
    <text evidence="11">The sequence shown here is derived from an EMBL/GenBank/DDBJ whole genome shotgun (WGS) entry which is preliminary data.</text>
</comment>